<organism evidence="2">
    <name type="scientific">Physcomitrium patens</name>
    <name type="common">Spreading-leaved earth moss</name>
    <name type="synonym">Physcomitrella patens</name>
    <dbReference type="NCBI Taxonomy" id="3218"/>
    <lineage>
        <taxon>Eukaryota</taxon>
        <taxon>Viridiplantae</taxon>
        <taxon>Streptophyta</taxon>
        <taxon>Embryophyta</taxon>
        <taxon>Bryophyta</taxon>
        <taxon>Bryophytina</taxon>
        <taxon>Bryopsida</taxon>
        <taxon>Funariidae</taxon>
        <taxon>Funariales</taxon>
        <taxon>Funariaceae</taxon>
        <taxon>Physcomitrium</taxon>
    </lineage>
</organism>
<keyword evidence="4" id="KW-1185">Reference proteome</keyword>
<reference evidence="2 4" key="1">
    <citation type="journal article" date="2008" name="Science">
        <title>The Physcomitrella genome reveals evolutionary insights into the conquest of land by plants.</title>
        <authorList>
            <person name="Rensing S."/>
            <person name="Lang D."/>
            <person name="Zimmer A."/>
            <person name="Terry A."/>
            <person name="Salamov A."/>
            <person name="Shapiro H."/>
            <person name="Nishiyama T."/>
            <person name="Perroud P.-F."/>
            <person name="Lindquist E."/>
            <person name="Kamisugi Y."/>
            <person name="Tanahashi T."/>
            <person name="Sakakibara K."/>
            <person name="Fujita T."/>
            <person name="Oishi K."/>
            <person name="Shin-I T."/>
            <person name="Kuroki Y."/>
            <person name="Toyoda A."/>
            <person name="Suzuki Y."/>
            <person name="Hashimoto A."/>
            <person name="Yamaguchi K."/>
            <person name="Sugano A."/>
            <person name="Kohara Y."/>
            <person name="Fujiyama A."/>
            <person name="Anterola A."/>
            <person name="Aoki S."/>
            <person name="Ashton N."/>
            <person name="Barbazuk W.B."/>
            <person name="Barker E."/>
            <person name="Bennetzen J."/>
            <person name="Bezanilla M."/>
            <person name="Blankenship R."/>
            <person name="Cho S.H."/>
            <person name="Dutcher S."/>
            <person name="Estelle M."/>
            <person name="Fawcett J.A."/>
            <person name="Gundlach H."/>
            <person name="Hanada K."/>
            <person name="Heyl A."/>
            <person name="Hicks K.A."/>
            <person name="Hugh J."/>
            <person name="Lohr M."/>
            <person name="Mayer K."/>
            <person name="Melkozernov A."/>
            <person name="Murata T."/>
            <person name="Nelson D."/>
            <person name="Pils B."/>
            <person name="Prigge M."/>
            <person name="Reiss B."/>
            <person name="Renner T."/>
            <person name="Rombauts S."/>
            <person name="Rushton P."/>
            <person name="Sanderfoot A."/>
            <person name="Schween G."/>
            <person name="Shiu S.-H."/>
            <person name="Stueber K."/>
            <person name="Theodoulou F.L."/>
            <person name="Tu H."/>
            <person name="Van de Peer Y."/>
            <person name="Verrier P.J."/>
            <person name="Waters E."/>
            <person name="Wood A."/>
            <person name="Yang L."/>
            <person name="Cove D."/>
            <person name="Cuming A."/>
            <person name="Hasebe M."/>
            <person name="Lucas S."/>
            <person name="Mishler D.B."/>
            <person name="Reski R."/>
            <person name="Grigoriev I."/>
            <person name="Quatrano R.S."/>
            <person name="Boore J.L."/>
        </authorList>
    </citation>
    <scope>NUCLEOTIDE SEQUENCE [LARGE SCALE GENOMIC DNA]</scope>
    <source>
        <strain evidence="3 4">cv. Gransden 2004</strain>
    </source>
</reference>
<protein>
    <submittedName>
        <fullName evidence="2 3">Uncharacterized protein</fullName>
    </submittedName>
</protein>
<dbReference type="EMBL" id="ABEU02000026">
    <property type="protein sequence ID" value="PNR27040.1"/>
    <property type="molecule type" value="Genomic_DNA"/>
</dbReference>
<dbReference type="InParanoid" id="A0A2K1ICM7"/>
<feature type="region of interest" description="Disordered" evidence="1">
    <location>
        <begin position="26"/>
        <end position="45"/>
    </location>
</feature>
<feature type="compositionally biased region" description="Polar residues" evidence="1">
    <location>
        <begin position="32"/>
        <end position="42"/>
    </location>
</feature>
<name>A0A2K1ICM7_PHYPA</name>
<evidence type="ECO:0000313" key="4">
    <source>
        <dbReference type="Proteomes" id="UP000006727"/>
    </source>
</evidence>
<reference evidence="2 4" key="2">
    <citation type="journal article" date="2018" name="Plant J.">
        <title>The Physcomitrella patens chromosome-scale assembly reveals moss genome structure and evolution.</title>
        <authorList>
            <person name="Lang D."/>
            <person name="Ullrich K.K."/>
            <person name="Murat F."/>
            <person name="Fuchs J."/>
            <person name="Jenkins J."/>
            <person name="Haas F.B."/>
            <person name="Piednoel M."/>
            <person name="Gundlach H."/>
            <person name="Van Bel M."/>
            <person name="Meyberg R."/>
            <person name="Vives C."/>
            <person name="Morata J."/>
            <person name="Symeonidi A."/>
            <person name="Hiss M."/>
            <person name="Muchero W."/>
            <person name="Kamisugi Y."/>
            <person name="Saleh O."/>
            <person name="Blanc G."/>
            <person name="Decker E.L."/>
            <person name="van Gessel N."/>
            <person name="Grimwood J."/>
            <person name="Hayes R.D."/>
            <person name="Graham S.W."/>
            <person name="Gunter L.E."/>
            <person name="McDaniel S.F."/>
            <person name="Hoernstein S.N.W."/>
            <person name="Larsson A."/>
            <person name="Li F.W."/>
            <person name="Perroud P.F."/>
            <person name="Phillips J."/>
            <person name="Ranjan P."/>
            <person name="Rokshar D.S."/>
            <person name="Rothfels C.J."/>
            <person name="Schneider L."/>
            <person name="Shu S."/>
            <person name="Stevenson D.W."/>
            <person name="Thummler F."/>
            <person name="Tillich M."/>
            <person name="Villarreal Aguilar J.C."/>
            <person name="Widiez T."/>
            <person name="Wong G.K."/>
            <person name="Wymore A."/>
            <person name="Zhang Y."/>
            <person name="Zimmer A.D."/>
            <person name="Quatrano R.S."/>
            <person name="Mayer K.F.X."/>
            <person name="Goodstein D."/>
            <person name="Casacuberta J.M."/>
            <person name="Vandepoele K."/>
            <person name="Reski R."/>
            <person name="Cuming A.C."/>
            <person name="Tuskan G.A."/>
            <person name="Maumus F."/>
            <person name="Salse J."/>
            <person name="Schmutz J."/>
            <person name="Rensing S.A."/>
        </authorList>
    </citation>
    <scope>NUCLEOTIDE SEQUENCE [LARGE SCALE GENOMIC DNA]</scope>
    <source>
        <strain evidence="3 4">cv. Gransden 2004</strain>
    </source>
</reference>
<dbReference type="AlphaFoldDB" id="A0A2K1ICM7"/>
<evidence type="ECO:0000313" key="3">
    <source>
        <dbReference type="EnsemblPlants" id="Pp3c26_11439V3.1"/>
    </source>
</evidence>
<dbReference type="Proteomes" id="UP000006727">
    <property type="component" value="Chromosome 26"/>
</dbReference>
<gene>
    <name evidence="2" type="ORF">PHYPA_030521</name>
</gene>
<sequence length="84" mass="10087">MRNQKGYVIKLMPVHNWRSLCRHPQPKFVRSRGNQPETNPSQNRRRLRLRKEPIHQPSHKTAFPSCNHVRISHTPSLYMSLQMY</sequence>
<evidence type="ECO:0000256" key="1">
    <source>
        <dbReference type="SAM" id="MobiDB-lite"/>
    </source>
</evidence>
<evidence type="ECO:0000313" key="2">
    <source>
        <dbReference type="EMBL" id="PNR27040.1"/>
    </source>
</evidence>
<dbReference type="Gramene" id="Pp3c26_11439V3.1">
    <property type="protein sequence ID" value="Pp3c26_11439V3.1"/>
    <property type="gene ID" value="Pp3c26_11439"/>
</dbReference>
<accession>A0A2K1ICM7</accession>
<proteinExistence type="predicted"/>
<dbReference type="EnsemblPlants" id="Pp3c26_11439V3.1">
    <property type="protein sequence ID" value="Pp3c26_11439V3.1"/>
    <property type="gene ID" value="Pp3c26_11439"/>
</dbReference>
<reference evidence="3" key="3">
    <citation type="submission" date="2020-12" db="UniProtKB">
        <authorList>
            <consortium name="EnsemblPlants"/>
        </authorList>
    </citation>
    <scope>IDENTIFICATION</scope>
</reference>